<dbReference type="PANTHER" id="PTHR44757:SF2">
    <property type="entry name" value="BIOFILM ARCHITECTURE MAINTENANCE PROTEIN MBAA"/>
    <property type="match status" value="1"/>
</dbReference>
<feature type="transmembrane region" description="Helical" evidence="6">
    <location>
        <begin position="27"/>
        <end position="50"/>
    </location>
</feature>
<dbReference type="Gene3D" id="3.30.70.270">
    <property type="match status" value="1"/>
</dbReference>
<dbReference type="Pfam" id="PF02743">
    <property type="entry name" value="dCache_1"/>
    <property type="match status" value="1"/>
</dbReference>
<dbReference type="PANTHER" id="PTHR44757">
    <property type="entry name" value="DIGUANYLATE CYCLASE DGCP"/>
    <property type="match status" value="1"/>
</dbReference>
<feature type="domain" description="EAL" evidence="7">
    <location>
        <begin position="518"/>
        <end position="768"/>
    </location>
</feature>
<evidence type="ECO:0000256" key="4">
    <source>
        <dbReference type="ARBA" id="ARBA00022989"/>
    </source>
</evidence>
<evidence type="ECO:0000256" key="1">
    <source>
        <dbReference type="ARBA" id="ARBA00004651"/>
    </source>
</evidence>
<dbReference type="InterPro" id="IPR029787">
    <property type="entry name" value="Nucleotide_cyclase"/>
</dbReference>
<proteinExistence type="predicted"/>
<dbReference type="CDD" id="cd01949">
    <property type="entry name" value="GGDEF"/>
    <property type="match status" value="1"/>
</dbReference>
<keyword evidence="4 6" id="KW-1133">Transmembrane helix</keyword>
<dbReference type="SUPFAM" id="SSF55073">
    <property type="entry name" value="Nucleotide cyclase"/>
    <property type="match status" value="1"/>
</dbReference>
<evidence type="ECO:0000313" key="10">
    <source>
        <dbReference type="Proteomes" id="UP000277294"/>
    </source>
</evidence>
<evidence type="ECO:0000256" key="2">
    <source>
        <dbReference type="ARBA" id="ARBA00022475"/>
    </source>
</evidence>
<dbReference type="CDD" id="cd12915">
    <property type="entry name" value="PDC2_DGC_like"/>
    <property type="match status" value="1"/>
</dbReference>
<evidence type="ECO:0000256" key="3">
    <source>
        <dbReference type="ARBA" id="ARBA00022692"/>
    </source>
</evidence>
<dbReference type="Pfam" id="PF00563">
    <property type="entry name" value="EAL"/>
    <property type="match status" value="1"/>
</dbReference>
<dbReference type="EMBL" id="UWPJ01000017">
    <property type="protein sequence ID" value="VCU70145.1"/>
    <property type="molecule type" value="Genomic_DNA"/>
</dbReference>
<keyword evidence="2" id="KW-1003">Cell membrane</keyword>
<dbReference type="PROSITE" id="PS50887">
    <property type="entry name" value="GGDEF"/>
    <property type="match status" value="1"/>
</dbReference>
<dbReference type="NCBIfam" id="TIGR00254">
    <property type="entry name" value="GGDEF"/>
    <property type="match status" value="1"/>
</dbReference>
<dbReference type="PROSITE" id="PS50883">
    <property type="entry name" value="EAL"/>
    <property type="match status" value="1"/>
</dbReference>
<feature type="transmembrane region" description="Helical" evidence="6">
    <location>
        <begin position="310"/>
        <end position="331"/>
    </location>
</feature>
<dbReference type="GO" id="GO:0005886">
    <property type="term" value="C:plasma membrane"/>
    <property type="evidence" value="ECO:0007669"/>
    <property type="project" value="UniProtKB-SubCell"/>
</dbReference>
<evidence type="ECO:0000256" key="5">
    <source>
        <dbReference type="ARBA" id="ARBA00023136"/>
    </source>
</evidence>
<protein>
    <submittedName>
        <fullName evidence="9">Phytochrome-like protein cph2</fullName>
    </submittedName>
</protein>
<keyword evidence="10" id="KW-1185">Reference proteome</keyword>
<dbReference type="Gene3D" id="3.20.20.450">
    <property type="entry name" value="EAL domain"/>
    <property type="match status" value="1"/>
</dbReference>
<evidence type="ECO:0000313" key="9">
    <source>
        <dbReference type="EMBL" id="VCU70145.1"/>
    </source>
</evidence>
<dbReference type="Gene3D" id="3.30.450.20">
    <property type="entry name" value="PAS domain"/>
    <property type="match status" value="2"/>
</dbReference>
<keyword evidence="3 6" id="KW-0812">Transmembrane</keyword>
<dbReference type="InterPro" id="IPR001633">
    <property type="entry name" value="EAL_dom"/>
</dbReference>
<dbReference type="AlphaFoldDB" id="A0A3P4B4Q7"/>
<dbReference type="InterPro" id="IPR052155">
    <property type="entry name" value="Biofilm_reg_signaling"/>
</dbReference>
<dbReference type="Proteomes" id="UP000277294">
    <property type="component" value="Unassembled WGS sequence"/>
</dbReference>
<dbReference type="InterPro" id="IPR035919">
    <property type="entry name" value="EAL_sf"/>
</dbReference>
<dbReference type="InterPro" id="IPR043128">
    <property type="entry name" value="Rev_trsase/Diguanyl_cyclase"/>
</dbReference>
<dbReference type="SUPFAM" id="SSF141868">
    <property type="entry name" value="EAL domain-like"/>
    <property type="match status" value="1"/>
</dbReference>
<evidence type="ECO:0000256" key="6">
    <source>
        <dbReference type="SAM" id="Phobius"/>
    </source>
</evidence>
<feature type="transmembrane region" description="Helical" evidence="6">
    <location>
        <begin position="280"/>
        <end position="304"/>
    </location>
</feature>
<comment type="subcellular location">
    <subcellularLocation>
        <location evidence="1">Cell membrane</location>
        <topology evidence="1">Multi-pass membrane protein</topology>
    </subcellularLocation>
</comment>
<dbReference type="Pfam" id="PF00990">
    <property type="entry name" value="GGDEF"/>
    <property type="match status" value="1"/>
</dbReference>
<dbReference type="SMART" id="SM00267">
    <property type="entry name" value="GGDEF"/>
    <property type="match status" value="1"/>
</dbReference>
<organism evidence="9 10">
    <name type="scientific">Pigmentiphaga humi</name>
    <dbReference type="NCBI Taxonomy" id="2478468"/>
    <lineage>
        <taxon>Bacteria</taxon>
        <taxon>Pseudomonadati</taxon>
        <taxon>Pseudomonadota</taxon>
        <taxon>Betaproteobacteria</taxon>
        <taxon>Burkholderiales</taxon>
        <taxon>Alcaligenaceae</taxon>
        <taxon>Pigmentiphaga</taxon>
    </lineage>
</organism>
<reference evidence="9 10" key="1">
    <citation type="submission" date="2018-10" db="EMBL/GenBank/DDBJ databases">
        <authorList>
            <person name="Criscuolo A."/>
        </authorList>
    </citation>
    <scope>NUCLEOTIDE SEQUENCE [LARGE SCALE GENOMIC DNA]</scope>
    <source>
        <strain evidence="9">DnA1</strain>
    </source>
</reference>
<sequence>MNAPSIPPKVVASPRSSTLLREERVRFLTVLAGGVIILVLAAAVALVISLERRAQESKSRELVNLAMVLSEEAERALQGLESAQRDVADRIQDRGGTSADAFASIASSREIFQLLQAKTDSLAYLDALAVVDANGDLLGFSRTSNPPWINVADREYYRALVADPAAEFHLSLPTRNFITDEWTLNLVQKVRGPAGRMLGLVIGSIQLSYFESLYGQVKAGDQTAIDLYRTDGSLLARHPAVPGTIGRRFFSLQHDGEGLPVLRDGQAVEVRHQLDGVMRLTALAVETSYPLMVAVSVPVGTVAAGWHGDALAIGVGTFLLVLIIAVCLGLGRRQIRAQYESARAAYALSRHDQLTGLPNRLMFTEEIGPRLDAGGEQPAALLLLDLDSFKYVNEGLGHAVGDEVLRMVAERLCRIVGGGQLVARFGGDEFAVLQQPASRESVTAVADAIVSGISQPWYFHHYRIVMGCSVGITLYPSQGRAAEQLLNNAEMALFRAKSEGRGRWRLFETEMRQEQAMRRTAEKALREALSEDGFEVYYQPLVNTQSARLEGFEALLRWRNPEPGQLAAPQVIAVAEETGLIVPLGKWVLESACAQAAKWPGELRVAVNVSAWQFRSGELVRQVRDALSAAGLAPHRLELEITETVLLQSTADVQATLEELAGMGVSISLDDFGTGYSSLLYLRRFPADRIKIDMAFVSDICTNAESARIVQAIVNLGHSLGMRTTGEGVESQAQWDELQRAGCTEIQGFFVGRPSPAGESWGFIEKYGLADPAP</sequence>
<evidence type="ECO:0000259" key="7">
    <source>
        <dbReference type="PROSITE" id="PS50883"/>
    </source>
</evidence>
<evidence type="ECO:0000259" key="8">
    <source>
        <dbReference type="PROSITE" id="PS50887"/>
    </source>
</evidence>
<gene>
    <name evidence="9" type="primary">cph2_1</name>
    <name evidence="9" type="ORF">PIGHUM_02212</name>
</gene>
<accession>A0A3P4B4Q7</accession>
<feature type="domain" description="GGDEF" evidence="8">
    <location>
        <begin position="377"/>
        <end position="509"/>
    </location>
</feature>
<dbReference type="SMART" id="SM00052">
    <property type="entry name" value="EAL"/>
    <property type="match status" value="1"/>
</dbReference>
<dbReference type="CDD" id="cd01948">
    <property type="entry name" value="EAL"/>
    <property type="match status" value="1"/>
</dbReference>
<dbReference type="InterPro" id="IPR000160">
    <property type="entry name" value="GGDEF_dom"/>
</dbReference>
<name>A0A3P4B4Q7_9BURK</name>
<dbReference type="InterPro" id="IPR033479">
    <property type="entry name" value="dCache_1"/>
</dbReference>
<dbReference type="CDD" id="cd12914">
    <property type="entry name" value="PDC1_DGC_like"/>
    <property type="match status" value="1"/>
</dbReference>
<keyword evidence="5 6" id="KW-0472">Membrane</keyword>